<dbReference type="Proteomes" id="UP001151760">
    <property type="component" value="Unassembled WGS sequence"/>
</dbReference>
<protein>
    <recommendedName>
        <fullName evidence="3">Reverse transcriptase domain-containing protein</fullName>
    </recommendedName>
</protein>
<evidence type="ECO:0008006" key="3">
    <source>
        <dbReference type="Google" id="ProtNLM"/>
    </source>
</evidence>
<reference evidence="1" key="2">
    <citation type="submission" date="2022-01" db="EMBL/GenBank/DDBJ databases">
        <authorList>
            <person name="Yamashiro T."/>
            <person name="Shiraishi A."/>
            <person name="Satake H."/>
            <person name="Nakayama K."/>
        </authorList>
    </citation>
    <scope>NUCLEOTIDE SEQUENCE</scope>
</reference>
<evidence type="ECO:0000313" key="1">
    <source>
        <dbReference type="EMBL" id="GJT84315.1"/>
    </source>
</evidence>
<evidence type="ECO:0000313" key="2">
    <source>
        <dbReference type="Proteomes" id="UP001151760"/>
    </source>
</evidence>
<organism evidence="1 2">
    <name type="scientific">Tanacetum coccineum</name>
    <dbReference type="NCBI Taxonomy" id="301880"/>
    <lineage>
        <taxon>Eukaryota</taxon>
        <taxon>Viridiplantae</taxon>
        <taxon>Streptophyta</taxon>
        <taxon>Embryophyta</taxon>
        <taxon>Tracheophyta</taxon>
        <taxon>Spermatophyta</taxon>
        <taxon>Magnoliopsida</taxon>
        <taxon>eudicotyledons</taxon>
        <taxon>Gunneridae</taxon>
        <taxon>Pentapetalae</taxon>
        <taxon>asterids</taxon>
        <taxon>campanulids</taxon>
        <taxon>Asterales</taxon>
        <taxon>Asteraceae</taxon>
        <taxon>Asteroideae</taxon>
        <taxon>Anthemideae</taxon>
        <taxon>Anthemidinae</taxon>
        <taxon>Tanacetum</taxon>
    </lineage>
</organism>
<proteinExistence type="predicted"/>
<gene>
    <name evidence="1" type="ORF">Tco_1058657</name>
</gene>
<name>A0ABQ5HAG5_9ASTR</name>
<sequence>MTYPEKVEETIGIPIKVEPLDETPLEDLGLNTYNHDIPLSFREVISFDELKPQPQPLPNCPSLDVNLGNERGPEPPIKPYILDSFRMEMIEDDWELEFKEVSFIGRGLNSPVSPKEVDKVIFDEKKLGSSLDAFIR</sequence>
<comment type="caution">
    <text evidence="1">The sequence shown here is derived from an EMBL/GenBank/DDBJ whole genome shotgun (WGS) entry which is preliminary data.</text>
</comment>
<dbReference type="EMBL" id="BQNB010019346">
    <property type="protein sequence ID" value="GJT84315.1"/>
    <property type="molecule type" value="Genomic_DNA"/>
</dbReference>
<reference evidence="1" key="1">
    <citation type="journal article" date="2022" name="Int. J. Mol. Sci.">
        <title>Draft Genome of Tanacetum Coccineum: Genomic Comparison of Closely Related Tanacetum-Family Plants.</title>
        <authorList>
            <person name="Yamashiro T."/>
            <person name="Shiraishi A."/>
            <person name="Nakayama K."/>
            <person name="Satake H."/>
        </authorList>
    </citation>
    <scope>NUCLEOTIDE SEQUENCE</scope>
</reference>
<keyword evidence="2" id="KW-1185">Reference proteome</keyword>
<accession>A0ABQ5HAG5</accession>